<feature type="transmembrane region" description="Helical" evidence="2">
    <location>
        <begin position="6"/>
        <end position="23"/>
    </location>
</feature>
<keyword evidence="1" id="KW-0813">Transport</keyword>
<gene>
    <name evidence="3" type="ORF">SAMN05443545_101674</name>
</gene>
<dbReference type="RefSeq" id="WP_092568045.1">
    <property type="nucleotide sequence ID" value="NZ_BMXH01000001.1"/>
</dbReference>
<dbReference type="Proteomes" id="UP000198500">
    <property type="component" value="Unassembled WGS sequence"/>
</dbReference>
<sequence>MSIFLPFIYMIIGLVIGKFLPDIRSGLSRLLMKILIPYVIAYNLITYREGMVIFAALSIVFCILLFSISYTFSRNKLTALSFSYLNVGWLGLPLAVAIFGDMASRVIIAAYIGSSIFGNIACVAAMQEHGNWRVMMNKTLTSPPVLAVVAGVVLRILPLDLAGSPELKIGYDLAKHLMSIVGMCILGIWLYSSRITTASIKTSIPLAFMRLVSGGIIVCLFVLIANILRIEVVIENAPVLFILPLLPPAANIVVLETYYRGTGHSASMIASGTLISLALLFLYASALLTL</sequence>
<feature type="transmembrane region" description="Helical" evidence="2">
    <location>
        <begin position="266"/>
        <end position="288"/>
    </location>
</feature>
<feature type="transmembrane region" description="Helical" evidence="2">
    <location>
        <begin position="177"/>
        <end position="195"/>
    </location>
</feature>
<feature type="transmembrane region" description="Helical" evidence="2">
    <location>
        <begin position="79"/>
        <end position="100"/>
    </location>
</feature>
<evidence type="ECO:0000313" key="3">
    <source>
        <dbReference type="EMBL" id="SDW35867.1"/>
    </source>
</evidence>
<evidence type="ECO:0000256" key="2">
    <source>
        <dbReference type="SAM" id="Phobius"/>
    </source>
</evidence>
<reference evidence="3 4" key="1">
    <citation type="submission" date="2016-10" db="EMBL/GenBank/DDBJ databases">
        <authorList>
            <person name="de Groot N.N."/>
        </authorList>
    </citation>
    <scope>NUCLEOTIDE SEQUENCE [LARGE SCALE GENOMIC DNA]</scope>
    <source>
        <strain evidence="3 4">DSM 19219</strain>
    </source>
</reference>
<dbReference type="PANTHER" id="PTHR36838">
    <property type="entry name" value="AUXIN EFFLUX CARRIER FAMILY PROTEIN"/>
    <property type="match status" value="1"/>
</dbReference>
<feature type="transmembrane region" description="Helical" evidence="2">
    <location>
        <begin position="139"/>
        <end position="157"/>
    </location>
</feature>
<feature type="transmembrane region" description="Helical" evidence="2">
    <location>
        <begin position="30"/>
        <end position="45"/>
    </location>
</feature>
<keyword evidence="2" id="KW-0472">Membrane</keyword>
<keyword evidence="2" id="KW-0812">Transmembrane</keyword>
<protein>
    <recommendedName>
        <fullName evidence="5">Permease</fullName>
    </recommendedName>
</protein>
<feature type="transmembrane region" description="Helical" evidence="2">
    <location>
        <begin position="106"/>
        <end position="127"/>
    </location>
</feature>
<dbReference type="AlphaFoldDB" id="A0A1H2SWG1"/>
<accession>A0A1H2SWG1</accession>
<organism evidence="3 4">
    <name type="scientific">Aidingimonas halophila</name>
    <dbReference type="NCBI Taxonomy" id="574349"/>
    <lineage>
        <taxon>Bacteria</taxon>
        <taxon>Pseudomonadati</taxon>
        <taxon>Pseudomonadota</taxon>
        <taxon>Gammaproteobacteria</taxon>
        <taxon>Oceanospirillales</taxon>
        <taxon>Halomonadaceae</taxon>
        <taxon>Aidingimonas</taxon>
    </lineage>
</organism>
<dbReference type="PANTHER" id="PTHR36838:SF3">
    <property type="entry name" value="TRANSPORTER AUXIN EFFLUX CARRIER EC FAMILY"/>
    <property type="match status" value="1"/>
</dbReference>
<name>A0A1H2SWG1_9GAMM</name>
<keyword evidence="4" id="KW-1185">Reference proteome</keyword>
<evidence type="ECO:0008006" key="5">
    <source>
        <dbReference type="Google" id="ProtNLM"/>
    </source>
</evidence>
<keyword evidence="2" id="KW-1133">Transmembrane helix</keyword>
<evidence type="ECO:0000256" key="1">
    <source>
        <dbReference type="ARBA" id="ARBA00022448"/>
    </source>
</evidence>
<evidence type="ECO:0000313" key="4">
    <source>
        <dbReference type="Proteomes" id="UP000198500"/>
    </source>
</evidence>
<dbReference type="EMBL" id="FNNI01000001">
    <property type="protein sequence ID" value="SDW35867.1"/>
    <property type="molecule type" value="Genomic_DNA"/>
</dbReference>
<proteinExistence type="predicted"/>
<feature type="transmembrane region" description="Helical" evidence="2">
    <location>
        <begin position="51"/>
        <end position="72"/>
    </location>
</feature>
<feature type="transmembrane region" description="Helical" evidence="2">
    <location>
        <begin position="240"/>
        <end position="259"/>
    </location>
</feature>
<feature type="transmembrane region" description="Helical" evidence="2">
    <location>
        <begin position="207"/>
        <end position="228"/>
    </location>
</feature>
<dbReference type="STRING" id="574349.SAMN05443545_101674"/>
<dbReference type="OrthoDB" id="358752at2"/>